<protein>
    <submittedName>
        <fullName evidence="1">Uncharacterized protein</fullName>
    </submittedName>
</protein>
<dbReference type="GO" id="GO:1904262">
    <property type="term" value="P:negative regulation of TORC1 signaling"/>
    <property type="evidence" value="ECO:0007669"/>
    <property type="project" value="TreeGrafter"/>
</dbReference>
<dbReference type="PANTHER" id="PTHR13179:SF8">
    <property type="entry name" value="GATOR COMPLEX PROTEIN DEPDC5"/>
    <property type="match status" value="1"/>
</dbReference>
<gene>
    <name evidence="1" type="ORF">FRACYDRAFT_268719</name>
</gene>
<evidence type="ECO:0000313" key="2">
    <source>
        <dbReference type="Proteomes" id="UP000095751"/>
    </source>
</evidence>
<accession>A0A1E7FH65</accession>
<dbReference type="KEGG" id="fcy:FRACYDRAFT_268719"/>
<proteinExistence type="predicted"/>
<dbReference type="AlphaFoldDB" id="A0A1E7FH65"/>
<dbReference type="Proteomes" id="UP000095751">
    <property type="component" value="Unassembled WGS sequence"/>
</dbReference>
<dbReference type="GO" id="GO:0010508">
    <property type="term" value="P:positive regulation of autophagy"/>
    <property type="evidence" value="ECO:0007669"/>
    <property type="project" value="TreeGrafter"/>
</dbReference>
<dbReference type="OrthoDB" id="39497at2759"/>
<dbReference type="PANTHER" id="PTHR13179">
    <property type="entry name" value="DEP DOMAIN CONTAINING PROTEIN 5"/>
    <property type="match status" value="1"/>
</dbReference>
<dbReference type="GO" id="GO:0005096">
    <property type="term" value="F:GTPase activator activity"/>
    <property type="evidence" value="ECO:0007669"/>
    <property type="project" value="InterPro"/>
</dbReference>
<dbReference type="EMBL" id="KV784357">
    <property type="protein sequence ID" value="OEU17512.1"/>
    <property type="molecule type" value="Genomic_DNA"/>
</dbReference>
<keyword evidence="2" id="KW-1185">Reference proteome</keyword>
<dbReference type="InParanoid" id="A0A1E7FH65"/>
<dbReference type="InterPro" id="IPR027244">
    <property type="entry name" value="IML1"/>
</dbReference>
<sequence>MIRFPVQLLRGKKDPFEWIEIAISATFDTSTTYRIMFNWLVASSAKVETQVQLLQRRFTQFGLNFISFPQTTVSWDLFIHALSVPTFITIRDTKKAEAVEDALSELDFVYDGITITSPQFLECINNSDDYRFPHYRSGRVKAISSPQFVHRSGALFIRKMTDRQGKVILAGVENHRHASDENMFRDIAKSIMKEVFDMVESLPSRGVNLGGDQQS</sequence>
<reference evidence="1 2" key="1">
    <citation type="submission" date="2016-09" db="EMBL/GenBank/DDBJ databases">
        <title>Extensive genetic diversity and differential bi-allelic expression allows diatom success in the polar Southern Ocean.</title>
        <authorList>
            <consortium name="DOE Joint Genome Institute"/>
            <person name="Mock T."/>
            <person name="Otillar R.P."/>
            <person name="Strauss J."/>
            <person name="Dupont C."/>
            <person name="Frickenhaus S."/>
            <person name="Maumus F."/>
            <person name="Mcmullan M."/>
            <person name="Sanges R."/>
            <person name="Schmutz J."/>
            <person name="Toseland A."/>
            <person name="Valas R."/>
            <person name="Veluchamy A."/>
            <person name="Ward B.J."/>
            <person name="Allen A."/>
            <person name="Barry K."/>
            <person name="Falciatore A."/>
            <person name="Ferrante M."/>
            <person name="Fortunato A.E."/>
            <person name="Gloeckner G."/>
            <person name="Gruber A."/>
            <person name="Hipkin R."/>
            <person name="Janech M."/>
            <person name="Kroth P."/>
            <person name="Leese F."/>
            <person name="Lindquist E."/>
            <person name="Lyon B.R."/>
            <person name="Martin J."/>
            <person name="Mayer C."/>
            <person name="Parker M."/>
            <person name="Quesneville H."/>
            <person name="Raymond J."/>
            <person name="Uhlig C."/>
            <person name="Valentin K.U."/>
            <person name="Worden A.Z."/>
            <person name="Armbrust E.V."/>
            <person name="Bowler C."/>
            <person name="Green B."/>
            <person name="Moulton V."/>
            <person name="Van Oosterhout C."/>
            <person name="Grigoriev I."/>
        </authorList>
    </citation>
    <scope>NUCLEOTIDE SEQUENCE [LARGE SCALE GENOMIC DNA]</scope>
    <source>
        <strain evidence="1 2">CCMP1102</strain>
    </source>
</reference>
<evidence type="ECO:0000313" key="1">
    <source>
        <dbReference type="EMBL" id="OEU17512.1"/>
    </source>
</evidence>
<organism evidence="1 2">
    <name type="scientific">Fragilariopsis cylindrus CCMP1102</name>
    <dbReference type="NCBI Taxonomy" id="635003"/>
    <lineage>
        <taxon>Eukaryota</taxon>
        <taxon>Sar</taxon>
        <taxon>Stramenopiles</taxon>
        <taxon>Ochrophyta</taxon>
        <taxon>Bacillariophyta</taxon>
        <taxon>Bacillariophyceae</taxon>
        <taxon>Bacillariophycidae</taxon>
        <taxon>Bacillariales</taxon>
        <taxon>Bacillariaceae</taxon>
        <taxon>Fragilariopsis</taxon>
    </lineage>
</organism>
<name>A0A1E7FH65_9STRA</name>
<dbReference type="GO" id="GO:1990130">
    <property type="term" value="C:GATOR1 complex"/>
    <property type="evidence" value="ECO:0007669"/>
    <property type="project" value="TreeGrafter"/>
</dbReference>